<protein>
    <submittedName>
        <fullName evidence="2">Uncharacterized protein</fullName>
    </submittedName>
</protein>
<dbReference type="AlphaFoldDB" id="E6V6X9"/>
<feature type="compositionally biased region" description="Basic and acidic residues" evidence="1">
    <location>
        <begin position="32"/>
        <end position="72"/>
    </location>
</feature>
<name>E6V6X9_VARPE</name>
<proteinExistence type="predicted"/>
<reference evidence="2 3" key="2">
    <citation type="journal article" date="2013" name="Genome Announc.">
        <title>Genome of the Root-Associated Plant Growth-Promoting Bacterium Variovorax paradoxus Strain EPS.</title>
        <authorList>
            <person name="Han J.I."/>
            <person name="Spain J.C."/>
            <person name="Leadbetter J.R."/>
            <person name="Ovchinnikova G."/>
            <person name="Goodwin L.A."/>
            <person name="Han C.S."/>
            <person name="Woyke T."/>
            <person name="Davenport K.W."/>
            <person name="Orwin P.M."/>
        </authorList>
    </citation>
    <scope>NUCLEOTIDE SEQUENCE [LARGE SCALE GENOMIC DNA]</scope>
    <source>
        <strain evidence="2 3">EPS</strain>
    </source>
</reference>
<organism evidence="2 3">
    <name type="scientific">Variovorax paradoxus (strain EPS)</name>
    <dbReference type="NCBI Taxonomy" id="595537"/>
    <lineage>
        <taxon>Bacteria</taxon>
        <taxon>Pseudomonadati</taxon>
        <taxon>Pseudomonadota</taxon>
        <taxon>Betaproteobacteria</taxon>
        <taxon>Burkholderiales</taxon>
        <taxon>Comamonadaceae</taxon>
        <taxon>Variovorax</taxon>
    </lineage>
</organism>
<gene>
    <name evidence="2" type="ordered locus">Varpa_2996</name>
</gene>
<accession>E6V6X9</accession>
<reference evidence="3" key="1">
    <citation type="submission" date="2010-12" db="EMBL/GenBank/DDBJ databases">
        <title>Complete sequence of Variovorax paradoxus EPS.</title>
        <authorList>
            <consortium name="US DOE Joint Genome Institute"/>
            <person name="Lucas S."/>
            <person name="Copeland A."/>
            <person name="Lapidus A."/>
            <person name="Cheng J.-F."/>
            <person name="Goodwin L."/>
            <person name="Pitluck S."/>
            <person name="Teshima H."/>
            <person name="Detter J.C."/>
            <person name="Han C."/>
            <person name="Tapia R."/>
            <person name="Land M."/>
            <person name="Hauser L."/>
            <person name="Kyrpides N."/>
            <person name="Ivanova N."/>
            <person name="Ovchinnikova G."/>
            <person name="Orwin P."/>
            <person name="Han J.-I.G."/>
            <person name="Woyke T."/>
        </authorList>
    </citation>
    <scope>NUCLEOTIDE SEQUENCE [LARGE SCALE GENOMIC DNA]</scope>
    <source>
        <strain evidence="3">EPS</strain>
    </source>
</reference>
<dbReference type="KEGG" id="vpe:Varpa_2996"/>
<evidence type="ECO:0000313" key="3">
    <source>
        <dbReference type="Proteomes" id="UP000008917"/>
    </source>
</evidence>
<dbReference type="RefSeq" id="WP_013541411.1">
    <property type="nucleotide sequence ID" value="NC_014931.1"/>
</dbReference>
<feature type="region of interest" description="Disordered" evidence="1">
    <location>
        <begin position="1"/>
        <end position="88"/>
    </location>
</feature>
<dbReference type="EMBL" id="CP002417">
    <property type="protein sequence ID" value="ADU37183.1"/>
    <property type="molecule type" value="Genomic_DNA"/>
</dbReference>
<feature type="compositionally biased region" description="Polar residues" evidence="1">
    <location>
        <begin position="1"/>
        <end position="21"/>
    </location>
</feature>
<evidence type="ECO:0000313" key="2">
    <source>
        <dbReference type="EMBL" id="ADU37183.1"/>
    </source>
</evidence>
<dbReference type="Proteomes" id="UP000008917">
    <property type="component" value="Chromosome"/>
</dbReference>
<evidence type="ECO:0000256" key="1">
    <source>
        <dbReference type="SAM" id="MobiDB-lite"/>
    </source>
</evidence>
<dbReference type="STRING" id="595537.Varpa_2996"/>
<sequence length="88" mass="9402">MTQGTSPLNSGDGSRPTTDGTVDNIGGGERFVAPDKEGERTGPQPHERFAEKRKDVAASKKDDSDAFHLHEDLDSETNEENPPPAPAS</sequence>
<dbReference type="HOGENOM" id="CLU_2496974_0_0_4"/>
<dbReference type="OrthoDB" id="8911952at2"/>